<evidence type="ECO:0000313" key="6">
    <source>
        <dbReference type="Proteomes" id="UP000184278"/>
    </source>
</evidence>
<dbReference type="Gene3D" id="3.40.50.2300">
    <property type="match status" value="2"/>
</dbReference>
<evidence type="ECO:0000256" key="1">
    <source>
        <dbReference type="ARBA" id="ARBA00023015"/>
    </source>
</evidence>
<dbReference type="OrthoDB" id="9788209at2"/>
<gene>
    <name evidence="5" type="ORF">SAMN02745229_00518</name>
</gene>
<dbReference type="Pfam" id="PF13377">
    <property type="entry name" value="Peripla_BP_3"/>
    <property type="match status" value="1"/>
</dbReference>
<dbReference type="PROSITE" id="PS50932">
    <property type="entry name" value="HTH_LACI_2"/>
    <property type="match status" value="1"/>
</dbReference>
<dbReference type="SMART" id="SM00354">
    <property type="entry name" value="HTH_LACI"/>
    <property type="match status" value="1"/>
</dbReference>
<dbReference type="SUPFAM" id="SSF53822">
    <property type="entry name" value="Periplasmic binding protein-like I"/>
    <property type="match status" value="1"/>
</dbReference>
<evidence type="ECO:0000259" key="4">
    <source>
        <dbReference type="PROSITE" id="PS50932"/>
    </source>
</evidence>
<dbReference type="InterPro" id="IPR010982">
    <property type="entry name" value="Lambda_DNA-bd_dom_sf"/>
</dbReference>
<dbReference type="GeneID" id="89509424"/>
<dbReference type="PANTHER" id="PTHR30146:SF109">
    <property type="entry name" value="HTH-TYPE TRANSCRIPTIONAL REGULATOR GALS"/>
    <property type="match status" value="1"/>
</dbReference>
<dbReference type="AlphaFoldDB" id="A0A1M5T8J0"/>
<dbReference type="STRING" id="1121131.SAMN02745229_00518"/>
<sequence>MSVTIKDVARQANTSIATVSKVMHGSYSISKETADRVNQVMEELGYHPNQRARNFVSKSNKTIAFVTDIDKEAGFKNPHMFEMMCGMEAMLSQKGYGFLVKGLTKSDVCDYVKNAFETKYVDGFVIHASVITPQLSDLVSSKGIPHLVIGVPSFDNNFCWIDADNKHAGQVAAKHLLTVGYRTVAFIGGTDEDKISMHRLEGVLSILNEHDVLIPSNYLQYGNSGVEDGYAMTLQILKGASRPEAIICANNYLAYGCVKALQDKKIKIPEEIGVITFDDYPFSQILNPKLTVVNIDVYDMGQEAGSMIVQKIKKPNLHIQSYITYPQVIVRESTK</sequence>
<accession>A0A1M5T8J0</accession>
<evidence type="ECO:0000313" key="5">
    <source>
        <dbReference type="EMBL" id="SHH47032.1"/>
    </source>
</evidence>
<evidence type="ECO:0000256" key="2">
    <source>
        <dbReference type="ARBA" id="ARBA00023125"/>
    </source>
</evidence>
<proteinExistence type="predicted"/>
<protein>
    <submittedName>
        <fullName evidence="5">DNA-binding transcriptional regulator, LacI/PurR family</fullName>
    </submittedName>
</protein>
<dbReference type="Proteomes" id="UP000184278">
    <property type="component" value="Unassembled WGS sequence"/>
</dbReference>
<evidence type="ECO:0000256" key="3">
    <source>
        <dbReference type="ARBA" id="ARBA00023163"/>
    </source>
</evidence>
<keyword evidence="3" id="KW-0804">Transcription</keyword>
<dbReference type="Gene3D" id="1.10.260.40">
    <property type="entry name" value="lambda repressor-like DNA-binding domains"/>
    <property type="match status" value="1"/>
</dbReference>
<dbReference type="InterPro" id="IPR028082">
    <property type="entry name" value="Peripla_BP_I"/>
</dbReference>
<dbReference type="GO" id="GO:0003700">
    <property type="term" value="F:DNA-binding transcription factor activity"/>
    <property type="evidence" value="ECO:0007669"/>
    <property type="project" value="TreeGrafter"/>
</dbReference>
<dbReference type="EMBL" id="FQXK01000004">
    <property type="protein sequence ID" value="SHH47032.1"/>
    <property type="molecule type" value="Genomic_DNA"/>
</dbReference>
<feature type="domain" description="HTH lacI-type" evidence="4">
    <location>
        <begin position="3"/>
        <end position="57"/>
    </location>
</feature>
<dbReference type="GO" id="GO:0000976">
    <property type="term" value="F:transcription cis-regulatory region binding"/>
    <property type="evidence" value="ECO:0007669"/>
    <property type="project" value="TreeGrafter"/>
</dbReference>
<dbReference type="Pfam" id="PF00356">
    <property type="entry name" value="LacI"/>
    <property type="match status" value="1"/>
</dbReference>
<dbReference type="RefSeq" id="WP_073385267.1">
    <property type="nucleotide sequence ID" value="NZ_FQXK01000004.1"/>
</dbReference>
<dbReference type="CDD" id="cd01392">
    <property type="entry name" value="HTH_LacI"/>
    <property type="match status" value="1"/>
</dbReference>
<reference evidence="6" key="1">
    <citation type="submission" date="2016-11" db="EMBL/GenBank/DDBJ databases">
        <authorList>
            <person name="Varghese N."/>
            <person name="Submissions S."/>
        </authorList>
    </citation>
    <scope>NUCLEOTIDE SEQUENCE [LARGE SCALE GENOMIC DNA]</scope>
    <source>
        <strain evidence="6">DSM 3071</strain>
    </source>
</reference>
<keyword evidence="1" id="KW-0805">Transcription regulation</keyword>
<dbReference type="PANTHER" id="PTHR30146">
    <property type="entry name" value="LACI-RELATED TRANSCRIPTIONAL REPRESSOR"/>
    <property type="match status" value="1"/>
</dbReference>
<organism evidence="5 6">
    <name type="scientific">Butyrivibrio fibrisolvens DSM 3071</name>
    <dbReference type="NCBI Taxonomy" id="1121131"/>
    <lineage>
        <taxon>Bacteria</taxon>
        <taxon>Bacillati</taxon>
        <taxon>Bacillota</taxon>
        <taxon>Clostridia</taxon>
        <taxon>Lachnospirales</taxon>
        <taxon>Lachnospiraceae</taxon>
        <taxon>Butyrivibrio</taxon>
    </lineage>
</organism>
<keyword evidence="6" id="KW-1185">Reference proteome</keyword>
<name>A0A1M5T8J0_BUTFI</name>
<keyword evidence="2 5" id="KW-0238">DNA-binding</keyword>
<dbReference type="SUPFAM" id="SSF47413">
    <property type="entry name" value="lambda repressor-like DNA-binding domains"/>
    <property type="match status" value="1"/>
</dbReference>
<dbReference type="CDD" id="cd06267">
    <property type="entry name" value="PBP1_LacI_sugar_binding-like"/>
    <property type="match status" value="1"/>
</dbReference>
<dbReference type="InterPro" id="IPR000843">
    <property type="entry name" value="HTH_LacI"/>
</dbReference>
<dbReference type="InterPro" id="IPR046335">
    <property type="entry name" value="LacI/GalR-like_sensor"/>
</dbReference>